<evidence type="ECO:0000256" key="6">
    <source>
        <dbReference type="SAM" id="Phobius"/>
    </source>
</evidence>
<dbReference type="OrthoDB" id="6418713at2759"/>
<feature type="transmembrane region" description="Helical" evidence="6">
    <location>
        <begin position="142"/>
        <end position="160"/>
    </location>
</feature>
<gene>
    <name evidence="8" type="ORF">CEUSTIGMA_g10631.t1</name>
</gene>
<dbReference type="InterPro" id="IPR004853">
    <property type="entry name" value="Sugar_P_trans_dom"/>
</dbReference>
<evidence type="ECO:0000256" key="3">
    <source>
        <dbReference type="ARBA" id="ARBA00022989"/>
    </source>
</evidence>
<dbReference type="EMBL" id="BEGY01000094">
    <property type="protein sequence ID" value="GAX83205.1"/>
    <property type="molecule type" value="Genomic_DNA"/>
</dbReference>
<proteinExistence type="predicted"/>
<evidence type="ECO:0000256" key="2">
    <source>
        <dbReference type="ARBA" id="ARBA00022692"/>
    </source>
</evidence>
<dbReference type="GO" id="GO:0016020">
    <property type="term" value="C:membrane"/>
    <property type="evidence" value="ECO:0007669"/>
    <property type="project" value="UniProtKB-SubCell"/>
</dbReference>
<feature type="transmembrane region" description="Helical" evidence="6">
    <location>
        <begin position="295"/>
        <end position="311"/>
    </location>
</feature>
<feature type="transmembrane region" description="Helical" evidence="6">
    <location>
        <begin position="50"/>
        <end position="70"/>
    </location>
</feature>
<evidence type="ECO:0000313" key="9">
    <source>
        <dbReference type="Proteomes" id="UP000232323"/>
    </source>
</evidence>
<comment type="caution">
    <text evidence="8">The sequence shown here is derived from an EMBL/GenBank/DDBJ whole genome shotgun (WGS) entry which is preliminary data.</text>
</comment>
<protein>
    <recommendedName>
        <fullName evidence="7">Sugar phosphate transporter domain-containing protein</fullName>
    </recommendedName>
</protein>
<reference evidence="8 9" key="1">
    <citation type="submission" date="2017-08" db="EMBL/GenBank/DDBJ databases">
        <title>Acidophilic green algal genome provides insights into adaptation to an acidic environment.</title>
        <authorList>
            <person name="Hirooka S."/>
            <person name="Hirose Y."/>
            <person name="Kanesaki Y."/>
            <person name="Higuchi S."/>
            <person name="Fujiwara T."/>
            <person name="Onuma R."/>
            <person name="Era A."/>
            <person name="Ohbayashi R."/>
            <person name="Uzuka A."/>
            <person name="Nozaki H."/>
            <person name="Yoshikawa H."/>
            <person name="Miyagishima S.Y."/>
        </authorList>
    </citation>
    <scope>NUCLEOTIDE SEQUENCE [LARGE SCALE GENOMIC DNA]</scope>
    <source>
        <strain evidence="8 9">NIES-2499</strain>
    </source>
</reference>
<dbReference type="AlphaFoldDB" id="A0A250XJE3"/>
<keyword evidence="2 6" id="KW-0812">Transmembrane</keyword>
<feature type="transmembrane region" description="Helical" evidence="6">
    <location>
        <begin position="21"/>
        <end position="44"/>
    </location>
</feature>
<feature type="domain" description="Sugar phosphate transporter" evidence="7">
    <location>
        <begin position="26"/>
        <end position="309"/>
    </location>
</feature>
<sequence>MAENQVKSTGPTMLPYYLERVIDASCVVVWIFLSATMVFYNKFLLSYFGFYYPITLTLWHMVVCTSLATACVQSGLVKALEIPNELYIKKIIPIAACYAGALWTSNAAYALTSVSFAQMVKAGMPVAVFFTGICFGVEQFRWVLLADIVLVTCGVGISAYGEAHLVVNGLVLLVVSMVFDAIRLTLTQQMIQSSGIRFNPITTLYYIAPVASCFLSIPFMLLEVRGATGFLGNVSGGLWHFIFNAGNAFALNLSVYLLLGRTSALTMNVCGLIKDWFTIAGSMLIFGSIVTVTNIVGYLVAFAGVLWYNYLRMPRLTQQADASKESAPDMEKQVGPGQVTPSSSGKAPKMRQSDHELELISGESEQQPLLGKSQSTVNGGNDLANHIDFKKGSQAMDTSQQQMYESRKVTR</sequence>
<keyword evidence="3 6" id="KW-1133">Transmembrane helix</keyword>
<feature type="region of interest" description="Disordered" evidence="5">
    <location>
        <begin position="322"/>
        <end position="411"/>
    </location>
</feature>
<feature type="compositionally biased region" description="Polar residues" evidence="5">
    <location>
        <begin position="395"/>
        <end position="404"/>
    </location>
</feature>
<feature type="transmembrane region" description="Helical" evidence="6">
    <location>
        <begin position="241"/>
        <end position="259"/>
    </location>
</feature>
<keyword evidence="4 6" id="KW-0472">Membrane</keyword>
<dbReference type="PANTHER" id="PTHR11132">
    <property type="entry name" value="SOLUTE CARRIER FAMILY 35"/>
    <property type="match status" value="1"/>
</dbReference>
<evidence type="ECO:0000256" key="4">
    <source>
        <dbReference type="ARBA" id="ARBA00023136"/>
    </source>
</evidence>
<accession>A0A250XJE3</accession>
<feature type="compositionally biased region" description="Basic and acidic residues" evidence="5">
    <location>
        <begin position="322"/>
        <end position="332"/>
    </location>
</feature>
<evidence type="ECO:0000256" key="1">
    <source>
        <dbReference type="ARBA" id="ARBA00004141"/>
    </source>
</evidence>
<evidence type="ECO:0000313" key="8">
    <source>
        <dbReference type="EMBL" id="GAX83205.1"/>
    </source>
</evidence>
<evidence type="ECO:0000256" key="5">
    <source>
        <dbReference type="SAM" id="MobiDB-lite"/>
    </source>
</evidence>
<organism evidence="8 9">
    <name type="scientific">Chlamydomonas eustigma</name>
    <dbReference type="NCBI Taxonomy" id="1157962"/>
    <lineage>
        <taxon>Eukaryota</taxon>
        <taxon>Viridiplantae</taxon>
        <taxon>Chlorophyta</taxon>
        <taxon>core chlorophytes</taxon>
        <taxon>Chlorophyceae</taxon>
        <taxon>CS clade</taxon>
        <taxon>Chlamydomonadales</taxon>
        <taxon>Chlamydomonadaceae</taxon>
        <taxon>Chlamydomonas</taxon>
    </lineage>
</organism>
<feature type="compositionally biased region" description="Polar residues" evidence="5">
    <location>
        <begin position="363"/>
        <end position="379"/>
    </location>
</feature>
<feature type="transmembrane region" description="Helical" evidence="6">
    <location>
        <begin position="91"/>
        <end position="110"/>
    </location>
</feature>
<dbReference type="Proteomes" id="UP000232323">
    <property type="component" value="Unassembled WGS sequence"/>
</dbReference>
<feature type="transmembrane region" description="Helical" evidence="6">
    <location>
        <begin position="166"/>
        <end position="186"/>
    </location>
</feature>
<evidence type="ECO:0000259" key="7">
    <source>
        <dbReference type="Pfam" id="PF03151"/>
    </source>
</evidence>
<name>A0A250XJE3_9CHLO</name>
<feature type="transmembrane region" description="Helical" evidence="6">
    <location>
        <begin position="198"/>
        <end position="221"/>
    </location>
</feature>
<comment type="subcellular location">
    <subcellularLocation>
        <location evidence="1">Membrane</location>
        <topology evidence="1">Multi-pass membrane protein</topology>
    </subcellularLocation>
</comment>
<dbReference type="Pfam" id="PF03151">
    <property type="entry name" value="TPT"/>
    <property type="match status" value="1"/>
</dbReference>
<dbReference type="InterPro" id="IPR050186">
    <property type="entry name" value="TPT_transporter"/>
</dbReference>
<feature type="transmembrane region" description="Helical" evidence="6">
    <location>
        <begin position="116"/>
        <end position="135"/>
    </location>
</feature>
<keyword evidence="9" id="KW-1185">Reference proteome</keyword>